<dbReference type="SMART" id="SM00359">
    <property type="entry name" value="PUA"/>
    <property type="match status" value="1"/>
</dbReference>
<dbReference type="UniPathway" id="UPA00098">
    <property type="reaction ID" value="UER00359"/>
</dbReference>
<dbReference type="GO" id="GO:0055129">
    <property type="term" value="P:L-proline biosynthetic process"/>
    <property type="evidence" value="ECO:0007669"/>
    <property type="project" value="UniProtKB-UniRule"/>
</dbReference>
<keyword evidence="3 8" id="KW-0641">Proline biosynthesis</keyword>
<dbReference type="CDD" id="cd04242">
    <property type="entry name" value="AAK_G5K_ProB"/>
    <property type="match status" value="1"/>
</dbReference>
<dbReference type="PRINTS" id="PR00474">
    <property type="entry name" value="GLU5KINASE"/>
</dbReference>
<dbReference type="STRING" id="89784.SAMN04489725_11265"/>
<feature type="binding site" evidence="8">
    <location>
        <position position="154"/>
    </location>
    <ligand>
        <name>substrate</name>
    </ligand>
</feature>
<dbReference type="InterPro" id="IPR011529">
    <property type="entry name" value="Glu_5kinase"/>
</dbReference>
<dbReference type="PANTHER" id="PTHR43654">
    <property type="entry name" value="GLUTAMATE 5-KINASE"/>
    <property type="match status" value="1"/>
</dbReference>
<comment type="function">
    <text evidence="8">Catalyzes the transfer of a phosphate group to glutamate to form L-glutamate 5-phosphate.</text>
</comment>
<dbReference type="PIRSF" id="PIRSF000729">
    <property type="entry name" value="GK"/>
    <property type="match status" value="1"/>
</dbReference>
<dbReference type="Pfam" id="PF00696">
    <property type="entry name" value="AA_kinase"/>
    <property type="match status" value="1"/>
</dbReference>
<accession>A0A1H2VXB4</accession>
<dbReference type="EC" id="2.7.2.11" evidence="8"/>
<protein>
    <recommendedName>
        <fullName evidence="8">Glutamate 5-kinase</fullName>
        <ecNumber evidence="8">2.7.2.11</ecNumber>
    </recommendedName>
    <alternativeName>
        <fullName evidence="8">Gamma-glutamyl kinase</fullName>
        <shortName evidence="8">GK</shortName>
    </alternativeName>
</protein>
<evidence type="ECO:0000256" key="7">
    <source>
        <dbReference type="ARBA" id="ARBA00022840"/>
    </source>
</evidence>
<dbReference type="InterPro" id="IPR005715">
    <property type="entry name" value="Glu_5kinase/COase_Synthase"/>
</dbReference>
<dbReference type="SUPFAM" id="SSF88697">
    <property type="entry name" value="PUA domain-like"/>
    <property type="match status" value="1"/>
</dbReference>
<keyword evidence="2 8" id="KW-0028">Amino-acid biosynthesis</keyword>
<evidence type="ECO:0000256" key="3">
    <source>
        <dbReference type="ARBA" id="ARBA00022650"/>
    </source>
</evidence>
<dbReference type="InterPro" id="IPR015947">
    <property type="entry name" value="PUA-like_sf"/>
</dbReference>
<dbReference type="InterPro" id="IPR036393">
    <property type="entry name" value="AceGlu_kinase-like_sf"/>
</dbReference>
<keyword evidence="7 8" id="KW-0067">ATP-binding</keyword>
<dbReference type="NCBIfam" id="TIGR01027">
    <property type="entry name" value="proB"/>
    <property type="match status" value="1"/>
</dbReference>
<evidence type="ECO:0000256" key="2">
    <source>
        <dbReference type="ARBA" id="ARBA00022605"/>
    </source>
</evidence>
<gene>
    <name evidence="8" type="primary">proB</name>
    <name evidence="10" type="ORF">SAMN04489725_11265</name>
</gene>
<proteinExistence type="inferred from homology"/>
<dbReference type="PANTHER" id="PTHR43654:SF1">
    <property type="entry name" value="ISOPENTENYL PHOSPHATE KINASE"/>
    <property type="match status" value="1"/>
</dbReference>
<dbReference type="InterPro" id="IPR001048">
    <property type="entry name" value="Asp/Glu/Uridylate_kinase"/>
</dbReference>
<dbReference type="InterPro" id="IPR036974">
    <property type="entry name" value="PUA_sf"/>
</dbReference>
<dbReference type="PROSITE" id="PS50890">
    <property type="entry name" value="PUA"/>
    <property type="match status" value="1"/>
</dbReference>
<evidence type="ECO:0000256" key="1">
    <source>
        <dbReference type="ARBA" id="ARBA00022490"/>
    </source>
</evidence>
<comment type="pathway">
    <text evidence="8">Amino-acid biosynthesis; L-proline biosynthesis; L-glutamate 5-semialdehyde from L-glutamate: step 1/2.</text>
</comment>
<feature type="binding site" evidence="8">
    <location>
        <begin position="216"/>
        <end position="222"/>
    </location>
    <ligand>
        <name>ATP</name>
        <dbReference type="ChEBI" id="CHEBI:30616"/>
    </ligand>
</feature>
<evidence type="ECO:0000256" key="5">
    <source>
        <dbReference type="ARBA" id="ARBA00022741"/>
    </source>
</evidence>
<dbReference type="Proteomes" id="UP000182589">
    <property type="component" value="Unassembled WGS sequence"/>
</dbReference>
<feature type="binding site" evidence="8">
    <location>
        <position position="55"/>
    </location>
    <ligand>
        <name>substrate</name>
    </ligand>
</feature>
<dbReference type="Pfam" id="PF01472">
    <property type="entry name" value="PUA"/>
    <property type="match status" value="1"/>
</dbReference>
<evidence type="ECO:0000256" key="6">
    <source>
        <dbReference type="ARBA" id="ARBA00022777"/>
    </source>
</evidence>
<dbReference type="AlphaFoldDB" id="A0A1H2VXB4"/>
<evidence type="ECO:0000256" key="8">
    <source>
        <dbReference type="HAMAP-Rule" id="MF_00456"/>
    </source>
</evidence>
<comment type="catalytic activity">
    <reaction evidence="8">
        <text>L-glutamate + ATP = L-glutamyl 5-phosphate + ADP</text>
        <dbReference type="Rhea" id="RHEA:14877"/>
        <dbReference type="ChEBI" id="CHEBI:29985"/>
        <dbReference type="ChEBI" id="CHEBI:30616"/>
        <dbReference type="ChEBI" id="CHEBI:58274"/>
        <dbReference type="ChEBI" id="CHEBI:456216"/>
        <dbReference type="EC" id="2.7.2.11"/>
    </reaction>
</comment>
<dbReference type="RefSeq" id="WP_074693359.1">
    <property type="nucleotide sequence ID" value="NZ_FNOJ01000012.1"/>
</dbReference>
<dbReference type="HAMAP" id="MF_00456">
    <property type="entry name" value="ProB"/>
    <property type="match status" value="1"/>
</dbReference>
<reference evidence="11" key="1">
    <citation type="submission" date="2016-10" db="EMBL/GenBank/DDBJ databases">
        <authorList>
            <person name="Varghese N."/>
        </authorList>
    </citation>
    <scope>NUCLEOTIDE SEQUENCE [LARGE SCALE GENOMIC DNA]</scope>
    <source>
        <strain evidence="11">DSM 12489</strain>
    </source>
</reference>
<dbReference type="EMBL" id="FNOJ01000012">
    <property type="protein sequence ID" value="SDW72953.1"/>
    <property type="molecule type" value="Genomic_DNA"/>
</dbReference>
<keyword evidence="5 8" id="KW-0547">Nucleotide-binding</keyword>
<evidence type="ECO:0000256" key="4">
    <source>
        <dbReference type="ARBA" id="ARBA00022679"/>
    </source>
</evidence>
<dbReference type="InterPro" id="IPR041739">
    <property type="entry name" value="G5K_ProB"/>
</dbReference>
<keyword evidence="1 8" id="KW-0963">Cytoplasm</keyword>
<comment type="subcellular location">
    <subcellularLocation>
        <location evidence="8">Cytoplasm</location>
    </subcellularLocation>
</comment>
<dbReference type="GO" id="GO:0005829">
    <property type="term" value="C:cytosol"/>
    <property type="evidence" value="ECO:0007669"/>
    <property type="project" value="TreeGrafter"/>
</dbReference>
<keyword evidence="6 8" id="KW-0418">Kinase</keyword>
<keyword evidence="4 8" id="KW-0808">Transferase</keyword>
<dbReference type="GO" id="GO:0005524">
    <property type="term" value="F:ATP binding"/>
    <property type="evidence" value="ECO:0007669"/>
    <property type="project" value="UniProtKB-KW"/>
</dbReference>
<feature type="binding site" evidence="8">
    <location>
        <position position="142"/>
    </location>
    <ligand>
        <name>substrate</name>
    </ligand>
</feature>
<dbReference type="GO" id="GO:0004349">
    <property type="term" value="F:glutamate 5-kinase activity"/>
    <property type="evidence" value="ECO:0007669"/>
    <property type="project" value="UniProtKB-UniRule"/>
</dbReference>
<dbReference type="InterPro" id="IPR001057">
    <property type="entry name" value="Glu/AcGlu_kinase"/>
</dbReference>
<dbReference type="SUPFAM" id="SSF53633">
    <property type="entry name" value="Carbamate kinase-like"/>
    <property type="match status" value="1"/>
</dbReference>
<dbReference type="InterPro" id="IPR002478">
    <property type="entry name" value="PUA"/>
</dbReference>
<comment type="similarity">
    <text evidence="8">Belongs to the glutamate 5-kinase family.</text>
</comment>
<dbReference type="CDD" id="cd21157">
    <property type="entry name" value="PUA_G5K"/>
    <property type="match status" value="1"/>
</dbReference>
<name>A0A1H2VXB4_9BACL</name>
<organism evidence="10 11">
    <name type="scientific">Alicyclobacillus hesperidum</name>
    <dbReference type="NCBI Taxonomy" id="89784"/>
    <lineage>
        <taxon>Bacteria</taxon>
        <taxon>Bacillati</taxon>
        <taxon>Bacillota</taxon>
        <taxon>Bacilli</taxon>
        <taxon>Bacillales</taxon>
        <taxon>Alicyclobacillaceae</taxon>
        <taxon>Alicyclobacillus</taxon>
    </lineage>
</organism>
<dbReference type="FunFam" id="3.40.1160.10:FF:000018">
    <property type="entry name" value="Glutamate 5-kinase"/>
    <property type="match status" value="1"/>
</dbReference>
<keyword evidence="11" id="KW-1185">Reference proteome</keyword>
<feature type="binding site" evidence="8">
    <location>
        <position position="14"/>
    </location>
    <ligand>
        <name>ATP</name>
        <dbReference type="ChEBI" id="CHEBI:30616"/>
    </ligand>
</feature>
<evidence type="ECO:0000313" key="10">
    <source>
        <dbReference type="EMBL" id="SDW72953.1"/>
    </source>
</evidence>
<feature type="domain" description="PUA" evidence="9">
    <location>
        <begin position="282"/>
        <end position="355"/>
    </location>
</feature>
<dbReference type="Gene3D" id="2.30.130.10">
    <property type="entry name" value="PUA domain"/>
    <property type="match status" value="1"/>
</dbReference>
<sequence length="375" mass="40010">MSIGARRRQRAVVKVGSSSLTDGAGVLSVAKMERLVKQIAELQREGCWHIVLVSSGAIAAGLGKLGWQRARISMPEKQAAAAVGQTALMEEYERLFAREGLHVGQLLLTRADVEDRKRFVHIRNTVQALLRHEIVPIINENDTVAVEEIRFGDNDSLAGLAALVSEADKLVLLTDIDGLYTANPRTHPEATRIDEVVEITDEIERLAGGVGSAVGTGGMRTKMTAAKAAVQAGVEVVIASAQTPDVLRRALSGEPVGTRFLPAAQPVSLRKSWLMHAPKPEGALTIDAGAVHALLTGGGSLLVPGIVSVTGDFQEGAVILLQSVKGDPVGKGITSFSARDLDDLLARRRSGEDLHNVHEVVHRNDMVLVMEANAR</sequence>
<evidence type="ECO:0000259" key="9">
    <source>
        <dbReference type="SMART" id="SM00359"/>
    </source>
</evidence>
<dbReference type="Gene3D" id="3.40.1160.10">
    <property type="entry name" value="Acetylglutamate kinase-like"/>
    <property type="match status" value="1"/>
</dbReference>
<dbReference type="PROSITE" id="PS00902">
    <property type="entry name" value="GLUTAMATE_5_KINASE"/>
    <property type="match status" value="1"/>
</dbReference>
<dbReference type="InterPro" id="IPR019797">
    <property type="entry name" value="Glutamate_5-kinase_CS"/>
</dbReference>
<dbReference type="GO" id="GO:0003723">
    <property type="term" value="F:RNA binding"/>
    <property type="evidence" value="ECO:0007669"/>
    <property type="project" value="InterPro"/>
</dbReference>
<feature type="binding site" evidence="8">
    <location>
        <begin position="174"/>
        <end position="175"/>
    </location>
    <ligand>
        <name>ATP</name>
        <dbReference type="ChEBI" id="CHEBI:30616"/>
    </ligand>
</feature>
<evidence type="ECO:0000313" key="11">
    <source>
        <dbReference type="Proteomes" id="UP000182589"/>
    </source>
</evidence>